<feature type="domain" description="PDZ" evidence="7">
    <location>
        <begin position="108"/>
        <end position="179"/>
    </location>
</feature>
<feature type="domain" description="Tail specific protease" evidence="8">
    <location>
        <begin position="181"/>
        <end position="371"/>
    </location>
</feature>
<dbReference type="Pfam" id="PF22694">
    <property type="entry name" value="CtpB_N-like"/>
    <property type="match status" value="1"/>
</dbReference>
<comment type="caution">
    <text evidence="9">The sequence shown here is derived from an EMBL/GenBank/DDBJ whole genome shotgun (WGS) entry which is preliminary data.</text>
</comment>
<evidence type="ECO:0000256" key="3">
    <source>
        <dbReference type="ARBA" id="ARBA00022801"/>
    </source>
</evidence>
<evidence type="ECO:0000256" key="5">
    <source>
        <dbReference type="RuleBase" id="RU004404"/>
    </source>
</evidence>
<dbReference type="InterPro" id="IPR001478">
    <property type="entry name" value="PDZ"/>
</dbReference>
<dbReference type="GO" id="GO:0030288">
    <property type="term" value="C:outer membrane-bounded periplasmic space"/>
    <property type="evidence" value="ECO:0007669"/>
    <property type="project" value="TreeGrafter"/>
</dbReference>
<dbReference type="GO" id="GO:0007165">
    <property type="term" value="P:signal transduction"/>
    <property type="evidence" value="ECO:0007669"/>
    <property type="project" value="TreeGrafter"/>
</dbReference>
<sequence length="404" mass="44208">MKFSFNNKTGQTISIILVVCLIFMAGAFTGYYFQLNPTGKSGFNKLFKPFYQAWDIVHDQYLEQPVDDTLLMQGAIKGMMDSLGDPFTGYMDPEEYRLQNTPLEGEYTGIGAYVDTSGDALVFIGPMPDSPAETAGIKSGDTVIMIDGEDMRGVEPDLVLKKILGPEGTTVVITVEREGETEPLEFTIERAVINIPTVDQTMLENQVGYIRLYSFSANSADEFSTALNSLLDDGAQRLIVDLRSNSGGYVDTAVDIISNFIDNGDTILIEEWGDGSRNEYTARGNPIAPDIPMVLLVDGGSASASEIMAGALQDYGRAELIGTTTYGKGLIQNWIPLVDDSGAVRVTIARWLTPKEQQIQGNGLTPDIIIDFTEDDIQARNDVQLNAALEYLQNIAIEENENIN</sequence>
<dbReference type="Proteomes" id="UP000256388">
    <property type="component" value="Unassembled WGS sequence"/>
</dbReference>
<reference evidence="9 10" key="1">
    <citation type="submission" date="2018-08" db="EMBL/GenBank/DDBJ databases">
        <title>Genomic Encyclopedia of Type Strains, Phase IV (KMG-IV): sequencing the most valuable type-strain genomes for metagenomic binning, comparative biology and taxonomic classification.</title>
        <authorList>
            <person name="Goeker M."/>
        </authorList>
    </citation>
    <scope>NUCLEOTIDE SEQUENCE [LARGE SCALE GENOMIC DNA]</scope>
    <source>
        <strain evidence="9 10">DSM 23923</strain>
    </source>
</reference>
<protein>
    <submittedName>
        <fullName evidence="9">Carboxyl-terminal processing protease</fullName>
    </submittedName>
</protein>
<keyword evidence="10" id="KW-1185">Reference proteome</keyword>
<dbReference type="SMART" id="SM00228">
    <property type="entry name" value="PDZ"/>
    <property type="match status" value="1"/>
</dbReference>
<organism evidence="9 10">
    <name type="scientific">Pelolinea submarina</name>
    <dbReference type="NCBI Taxonomy" id="913107"/>
    <lineage>
        <taxon>Bacteria</taxon>
        <taxon>Bacillati</taxon>
        <taxon>Chloroflexota</taxon>
        <taxon>Anaerolineae</taxon>
        <taxon>Anaerolineales</taxon>
        <taxon>Anaerolineaceae</taxon>
        <taxon>Pelolinea</taxon>
    </lineage>
</organism>
<evidence type="ECO:0000259" key="8">
    <source>
        <dbReference type="SMART" id="SM00245"/>
    </source>
</evidence>
<evidence type="ECO:0000313" key="9">
    <source>
        <dbReference type="EMBL" id="REG11110.1"/>
    </source>
</evidence>
<dbReference type="CDD" id="cd06782">
    <property type="entry name" value="cpPDZ_CPP-like"/>
    <property type="match status" value="1"/>
</dbReference>
<dbReference type="InterPro" id="IPR029045">
    <property type="entry name" value="ClpP/crotonase-like_dom_sf"/>
</dbReference>
<dbReference type="RefSeq" id="WP_116224252.1">
    <property type="nucleotide sequence ID" value="NZ_AP018437.1"/>
</dbReference>
<keyword evidence="2 5" id="KW-0645">Protease</keyword>
<evidence type="ECO:0000256" key="6">
    <source>
        <dbReference type="SAM" id="Phobius"/>
    </source>
</evidence>
<dbReference type="SUPFAM" id="SSF52096">
    <property type="entry name" value="ClpP/crotonase"/>
    <property type="match status" value="1"/>
</dbReference>
<gene>
    <name evidence="9" type="ORF">DFR64_0984</name>
</gene>
<accession>A0A347ZSN6</accession>
<name>A0A347ZSN6_9CHLR</name>
<dbReference type="InterPro" id="IPR041489">
    <property type="entry name" value="PDZ_6"/>
</dbReference>
<dbReference type="AlphaFoldDB" id="A0A347ZSN6"/>
<dbReference type="Pfam" id="PF17820">
    <property type="entry name" value="PDZ_6"/>
    <property type="match status" value="1"/>
</dbReference>
<evidence type="ECO:0000259" key="7">
    <source>
        <dbReference type="SMART" id="SM00228"/>
    </source>
</evidence>
<dbReference type="Gene3D" id="3.90.226.10">
    <property type="entry name" value="2-enoyl-CoA Hydratase, Chain A, domain 1"/>
    <property type="match status" value="1"/>
</dbReference>
<dbReference type="InterPro" id="IPR055210">
    <property type="entry name" value="CtpA/B_N"/>
</dbReference>
<dbReference type="PANTHER" id="PTHR32060">
    <property type="entry name" value="TAIL-SPECIFIC PROTEASE"/>
    <property type="match status" value="1"/>
</dbReference>
<feature type="transmembrane region" description="Helical" evidence="6">
    <location>
        <begin position="12"/>
        <end position="33"/>
    </location>
</feature>
<dbReference type="NCBIfam" id="TIGR00225">
    <property type="entry name" value="prc"/>
    <property type="match status" value="1"/>
</dbReference>
<dbReference type="Gene3D" id="3.30.750.44">
    <property type="match status" value="1"/>
</dbReference>
<dbReference type="Gene3D" id="2.30.42.10">
    <property type="match status" value="1"/>
</dbReference>
<evidence type="ECO:0000313" key="10">
    <source>
        <dbReference type="Proteomes" id="UP000256388"/>
    </source>
</evidence>
<keyword evidence="4 5" id="KW-0720">Serine protease</keyword>
<keyword evidence="3 5" id="KW-0378">Hydrolase</keyword>
<dbReference type="EMBL" id="QUMS01000001">
    <property type="protein sequence ID" value="REG11110.1"/>
    <property type="molecule type" value="Genomic_DNA"/>
</dbReference>
<evidence type="ECO:0000256" key="4">
    <source>
        <dbReference type="ARBA" id="ARBA00022825"/>
    </source>
</evidence>
<proteinExistence type="inferred from homology"/>
<comment type="similarity">
    <text evidence="1 5">Belongs to the peptidase S41A family.</text>
</comment>
<dbReference type="GO" id="GO:0006508">
    <property type="term" value="P:proteolysis"/>
    <property type="evidence" value="ECO:0007669"/>
    <property type="project" value="UniProtKB-KW"/>
</dbReference>
<dbReference type="OrthoDB" id="9812068at2"/>
<dbReference type="Pfam" id="PF03572">
    <property type="entry name" value="Peptidase_S41"/>
    <property type="match status" value="1"/>
</dbReference>
<evidence type="ECO:0000256" key="1">
    <source>
        <dbReference type="ARBA" id="ARBA00009179"/>
    </source>
</evidence>
<dbReference type="SMART" id="SM00245">
    <property type="entry name" value="TSPc"/>
    <property type="match status" value="1"/>
</dbReference>
<dbReference type="PANTHER" id="PTHR32060:SF30">
    <property type="entry name" value="CARBOXY-TERMINAL PROCESSING PROTEASE CTPA"/>
    <property type="match status" value="1"/>
</dbReference>
<dbReference type="GO" id="GO:0004175">
    <property type="term" value="F:endopeptidase activity"/>
    <property type="evidence" value="ECO:0007669"/>
    <property type="project" value="TreeGrafter"/>
</dbReference>
<dbReference type="CDD" id="cd07560">
    <property type="entry name" value="Peptidase_S41_CPP"/>
    <property type="match status" value="1"/>
</dbReference>
<keyword evidence="6" id="KW-0472">Membrane</keyword>
<dbReference type="InterPro" id="IPR005151">
    <property type="entry name" value="Tail-specific_protease"/>
</dbReference>
<keyword evidence="6" id="KW-0812">Transmembrane</keyword>
<dbReference type="GO" id="GO:0008236">
    <property type="term" value="F:serine-type peptidase activity"/>
    <property type="evidence" value="ECO:0007669"/>
    <property type="project" value="UniProtKB-KW"/>
</dbReference>
<evidence type="ECO:0000256" key="2">
    <source>
        <dbReference type="ARBA" id="ARBA00022670"/>
    </source>
</evidence>
<dbReference type="InterPro" id="IPR004447">
    <property type="entry name" value="Peptidase_S41A"/>
</dbReference>
<dbReference type="SUPFAM" id="SSF50156">
    <property type="entry name" value="PDZ domain-like"/>
    <property type="match status" value="1"/>
</dbReference>
<keyword evidence="6" id="KW-1133">Transmembrane helix</keyword>
<dbReference type="InterPro" id="IPR036034">
    <property type="entry name" value="PDZ_sf"/>
</dbReference>